<keyword evidence="5" id="KW-1185">Reference proteome</keyword>
<feature type="signal peptide" evidence="3">
    <location>
        <begin position="1"/>
        <end position="22"/>
    </location>
</feature>
<protein>
    <recommendedName>
        <fullName evidence="6">TrbL/VirB6 plasmid conjugal transfer protein</fullName>
    </recommendedName>
</protein>
<evidence type="ECO:0000313" key="4">
    <source>
        <dbReference type="EMBL" id="SHL45318.1"/>
    </source>
</evidence>
<evidence type="ECO:0000256" key="3">
    <source>
        <dbReference type="SAM" id="SignalP"/>
    </source>
</evidence>
<name>A0A1M7ARH1_PSETH</name>
<dbReference type="EMBL" id="FRAP01000029">
    <property type="protein sequence ID" value="SHL45318.1"/>
    <property type="molecule type" value="Genomic_DNA"/>
</dbReference>
<evidence type="ECO:0000313" key="5">
    <source>
        <dbReference type="Proteomes" id="UP000184363"/>
    </source>
</evidence>
<organism evidence="4 5">
    <name type="scientific">Pseudonocardia thermophila</name>
    <dbReference type="NCBI Taxonomy" id="1848"/>
    <lineage>
        <taxon>Bacteria</taxon>
        <taxon>Bacillati</taxon>
        <taxon>Actinomycetota</taxon>
        <taxon>Actinomycetes</taxon>
        <taxon>Pseudonocardiales</taxon>
        <taxon>Pseudonocardiaceae</taxon>
        <taxon>Pseudonocardia</taxon>
    </lineage>
</organism>
<feature type="transmembrane region" description="Helical" evidence="2">
    <location>
        <begin position="390"/>
        <end position="410"/>
    </location>
</feature>
<dbReference type="Proteomes" id="UP000184363">
    <property type="component" value="Unassembled WGS sequence"/>
</dbReference>
<reference evidence="4 5" key="1">
    <citation type="submission" date="2016-11" db="EMBL/GenBank/DDBJ databases">
        <authorList>
            <person name="Jaros S."/>
            <person name="Januszkiewicz K."/>
            <person name="Wedrychowicz H."/>
        </authorList>
    </citation>
    <scope>NUCLEOTIDE SEQUENCE [LARGE SCALE GENOMIC DNA]</scope>
    <source>
        <strain evidence="4 5">DSM 43832</strain>
    </source>
</reference>
<feature type="transmembrane region" description="Helical" evidence="2">
    <location>
        <begin position="166"/>
        <end position="186"/>
    </location>
</feature>
<dbReference type="AlphaFoldDB" id="A0A1M7ARH1"/>
<evidence type="ECO:0000256" key="2">
    <source>
        <dbReference type="SAM" id="Phobius"/>
    </source>
</evidence>
<keyword evidence="3" id="KW-0732">Signal</keyword>
<keyword evidence="2" id="KW-0472">Membrane</keyword>
<evidence type="ECO:0000256" key="1">
    <source>
        <dbReference type="SAM" id="MobiDB-lite"/>
    </source>
</evidence>
<feature type="region of interest" description="Disordered" evidence="1">
    <location>
        <begin position="433"/>
        <end position="506"/>
    </location>
</feature>
<evidence type="ECO:0008006" key="6">
    <source>
        <dbReference type="Google" id="ProtNLM"/>
    </source>
</evidence>
<dbReference type="OrthoDB" id="4480700at2"/>
<dbReference type="STRING" id="1848.SAMN05443637_12956"/>
<keyword evidence="2" id="KW-1133">Transmembrane helix</keyword>
<feature type="transmembrane region" description="Helical" evidence="2">
    <location>
        <begin position="322"/>
        <end position="347"/>
    </location>
</feature>
<sequence>MRWVAVLALVAGLSLIGDPAFAQPPGGCAVPPEPDRPGSGLVGLLDPTTGAGDPATVYGEIGYAGTTWHAYDVCHRPDATTATTDTWVGNTLFNAAKVLVAAANGLHDQLGAADRLDGLDALLRTGAGAVHRVVFTTWAGVAVLLLAVGLLWPAARGDLARQAQRVLTAVAALAIGGLVYAAPVSLLKASDAVLFDGITQLQQGLLGELGAGAPDALPETLTREIVYANWLRGQFGSADAPQARELGRDLLRAQAFTRAEIAAGADTADAAAQKKQRFTELVERMGDRLPQFQGVAGSRVGAGGSALLQALALAAFPAAAKLVVVVAMIVLRLLVLFAPLVVVVAILRPEVLIGLFRLFGGVLVNALLAAVLAAAHAWLVVTLLRPDSGVAPALGTVITAIVSALFWTIVRPGRRLAAIGALLLPRPLPVTRAAPVPDGPGPPVRSSARSAPRPVPRIPDPPRRLPGDQLEPPQPGAALPAPRGGHGNGRARGGRGGLLVGRRPLP</sequence>
<feature type="transmembrane region" description="Helical" evidence="2">
    <location>
        <begin position="133"/>
        <end position="154"/>
    </location>
</feature>
<gene>
    <name evidence="4" type="ORF">SAMN05443637_12956</name>
</gene>
<feature type="transmembrane region" description="Helical" evidence="2">
    <location>
        <begin position="359"/>
        <end position="384"/>
    </location>
</feature>
<proteinExistence type="predicted"/>
<feature type="compositionally biased region" description="Gly residues" evidence="1">
    <location>
        <begin position="484"/>
        <end position="499"/>
    </location>
</feature>
<dbReference type="RefSeq" id="WP_073460353.1">
    <property type="nucleotide sequence ID" value="NZ_FRAP01000029.1"/>
</dbReference>
<accession>A0A1M7ARH1</accession>
<feature type="chain" id="PRO_5012274595" description="TrbL/VirB6 plasmid conjugal transfer protein" evidence="3">
    <location>
        <begin position="23"/>
        <end position="506"/>
    </location>
</feature>
<keyword evidence="2" id="KW-0812">Transmembrane</keyword>